<feature type="binding site" evidence="5">
    <location>
        <position position="89"/>
    </location>
    <ligand>
        <name>Zn(2+)</name>
        <dbReference type="ChEBI" id="CHEBI:29105"/>
    </ligand>
</feature>
<dbReference type="NCBIfam" id="TIGR00100">
    <property type="entry name" value="hypA"/>
    <property type="match status" value="1"/>
</dbReference>
<comment type="function">
    <text evidence="5">Involved in the maturation of [NiFe] hydrogenases. Required for nickel insertion into the metal center of the hydrogenase.</text>
</comment>
<dbReference type="Gene3D" id="3.30.2320.80">
    <property type="match status" value="1"/>
</dbReference>
<dbReference type="FunFam" id="3.30.2320.80:FF:000001">
    <property type="entry name" value="Hydrogenase maturation factor HypA"/>
    <property type="match status" value="1"/>
</dbReference>
<accession>A0A1Y1QT00</accession>
<gene>
    <name evidence="5" type="primary">hypA</name>
    <name evidence="6" type="ORF">BWK73_12830</name>
</gene>
<comment type="similarity">
    <text evidence="1 5">Belongs to the HypA/HybF family.</text>
</comment>
<sequence length="113" mass="12831">MHEMSLCESVLQVLETEAQRQQFSRINTVWLEIGVMSGVEIEAMRFCFDVIVRNTLANGATLKIIEVPAEAWCLECAQTVSIQQRYDACPHCGSFQLQVIRGEEIRIKELEVA</sequence>
<dbReference type="EMBL" id="MTEJ01000051">
    <property type="protein sequence ID" value="OQX13146.1"/>
    <property type="molecule type" value="Genomic_DNA"/>
</dbReference>
<feature type="binding site" evidence="5">
    <location>
        <position position="73"/>
    </location>
    <ligand>
        <name>Zn(2+)</name>
        <dbReference type="ChEBI" id="CHEBI:29105"/>
    </ligand>
</feature>
<feature type="binding site" evidence="5">
    <location>
        <position position="92"/>
    </location>
    <ligand>
        <name>Zn(2+)</name>
        <dbReference type="ChEBI" id="CHEBI:29105"/>
    </ligand>
</feature>
<dbReference type="AlphaFoldDB" id="A0A1Y1QT00"/>
<feature type="binding site" evidence="5">
    <location>
        <position position="76"/>
    </location>
    <ligand>
        <name>Zn(2+)</name>
        <dbReference type="ChEBI" id="CHEBI:29105"/>
    </ligand>
</feature>
<dbReference type="Pfam" id="PF01155">
    <property type="entry name" value="HypA"/>
    <property type="match status" value="1"/>
</dbReference>
<keyword evidence="2 5" id="KW-0533">Nickel</keyword>
<evidence type="ECO:0000256" key="2">
    <source>
        <dbReference type="ARBA" id="ARBA00022596"/>
    </source>
</evidence>
<evidence type="ECO:0000256" key="3">
    <source>
        <dbReference type="ARBA" id="ARBA00022723"/>
    </source>
</evidence>
<reference evidence="6 7" key="1">
    <citation type="submission" date="2017-01" db="EMBL/GenBank/DDBJ databases">
        <title>Novel large sulfur bacteria in the metagenomes of groundwater-fed chemosynthetic microbial mats in the Lake Huron basin.</title>
        <authorList>
            <person name="Sharrar A.M."/>
            <person name="Flood B.E."/>
            <person name="Bailey J.V."/>
            <person name="Jones D.S."/>
            <person name="Biddanda B."/>
            <person name="Ruberg S.A."/>
            <person name="Marcus D.N."/>
            <person name="Dick G.J."/>
        </authorList>
    </citation>
    <scope>NUCLEOTIDE SEQUENCE [LARGE SCALE GENOMIC DNA]</scope>
    <source>
        <strain evidence="6">A8</strain>
    </source>
</reference>
<organism evidence="6 7">
    <name type="scientific">Thiothrix lacustris</name>
    <dbReference type="NCBI Taxonomy" id="525917"/>
    <lineage>
        <taxon>Bacteria</taxon>
        <taxon>Pseudomonadati</taxon>
        <taxon>Pseudomonadota</taxon>
        <taxon>Gammaproteobacteria</taxon>
        <taxon>Thiotrichales</taxon>
        <taxon>Thiotrichaceae</taxon>
        <taxon>Thiothrix</taxon>
    </lineage>
</organism>
<dbReference type="Proteomes" id="UP000192491">
    <property type="component" value="Unassembled WGS sequence"/>
</dbReference>
<dbReference type="GO" id="GO:0051604">
    <property type="term" value="P:protein maturation"/>
    <property type="evidence" value="ECO:0007669"/>
    <property type="project" value="InterPro"/>
</dbReference>
<evidence type="ECO:0000313" key="7">
    <source>
        <dbReference type="Proteomes" id="UP000192491"/>
    </source>
</evidence>
<evidence type="ECO:0000256" key="1">
    <source>
        <dbReference type="ARBA" id="ARBA00010748"/>
    </source>
</evidence>
<evidence type="ECO:0000256" key="4">
    <source>
        <dbReference type="ARBA" id="ARBA00022833"/>
    </source>
</evidence>
<dbReference type="GO" id="GO:0016151">
    <property type="term" value="F:nickel cation binding"/>
    <property type="evidence" value="ECO:0007669"/>
    <property type="project" value="UniProtKB-UniRule"/>
</dbReference>
<evidence type="ECO:0000313" key="6">
    <source>
        <dbReference type="EMBL" id="OQX13146.1"/>
    </source>
</evidence>
<dbReference type="HAMAP" id="MF_00213">
    <property type="entry name" value="HypA_HybF"/>
    <property type="match status" value="1"/>
</dbReference>
<keyword evidence="4 5" id="KW-0862">Zinc</keyword>
<dbReference type="NCBIfam" id="NF009046">
    <property type="entry name" value="PRK12380.1"/>
    <property type="match status" value="1"/>
</dbReference>
<dbReference type="GO" id="GO:0008270">
    <property type="term" value="F:zinc ion binding"/>
    <property type="evidence" value="ECO:0007669"/>
    <property type="project" value="UniProtKB-UniRule"/>
</dbReference>
<dbReference type="PIRSF" id="PIRSF004761">
    <property type="entry name" value="Hydrgn_mat_HypA"/>
    <property type="match status" value="1"/>
</dbReference>
<dbReference type="InterPro" id="IPR020538">
    <property type="entry name" value="Hydgase_Ni_incorp_HypA/HybF_CS"/>
</dbReference>
<dbReference type="PROSITE" id="PS01249">
    <property type="entry name" value="HYPA"/>
    <property type="match status" value="1"/>
</dbReference>
<dbReference type="InterPro" id="IPR000688">
    <property type="entry name" value="HypA/HybF"/>
</dbReference>
<dbReference type="PANTHER" id="PTHR34535">
    <property type="entry name" value="HYDROGENASE MATURATION FACTOR HYPA"/>
    <property type="match status" value="1"/>
</dbReference>
<protein>
    <recommendedName>
        <fullName evidence="5">Hydrogenase maturation factor HypA</fullName>
    </recommendedName>
</protein>
<dbReference type="GO" id="GO:0016530">
    <property type="term" value="F:metallochaperone activity"/>
    <property type="evidence" value="ECO:0007669"/>
    <property type="project" value="UniProtKB-ARBA"/>
</dbReference>
<feature type="binding site" evidence="5">
    <location>
        <position position="2"/>
    </location>
    <ligand>
        <name>Ni(2+)</name>
        <dbReference type="ChEBI" id="CHEBI:49786"/>
    </ligand>
</feature>
<comment type="caution">
    <text evidence="6">The sequence shown here is derived from an EMBL/GenBank/DDBJ whole genome shotgun (WGS) entry which is preliminary data.</text>
</comment>
<dbReference type="PANTHER" id="PTHR34535:SF3">
    <property type="entry name" value="HYDROGENASE MATURATION FACTOR HYPA"/>
    <property type="match status" value="1"/>
</dbReference>
<keyword evidence="3 5" id="KW-0479">Metal-binding</keyword>
<evidence type="ECO:0000256" key="5">
    <source>
        <dbReference type="HAMAP-Rule" id="MF_00213"/>
    </source>
</evidence>
<proteinExistence type="inferred from homology"/>
<name>A0A1Y1QT00_9GAMM</name>